<feature type="compositionally biased region" description="Basic and acidic residues" evidence="1">
    <location>
        <begin position="1"/>
        <end position="28"/>
    </location>
</feature>
<organism evidence="3 4">
    <name type="scientific">Xanthomonas campestris pv. phaseoli</name>
    <dbReference type="NCBI Taxonomy" id="317013"/>
    <lineage>
        <taxon>Bacteria</taxon>
        <taxon>Pseudomonadati</taxon>
        <taxon>Pseudomonadota</taxon>
        <taxon>Gammaproteobacteria</taxon>
        <taxon>Lysobacterales</taxon>
        <taxon>Lysobacteraceae</taxon>
        <taxon>Xanthomonas</taxon>
    </lineage>
</organism>
<dbReference type="InterPro" id="IPR052164">
    <property type="entry name" value="Anthracycline_SecMetBiosynth"/>
</dbReference>
<dbReference type="AlphaFoldDB" id="A0AB34QH79"/>
<evidence type="ECO:0000313" key="3">
    <source>
        <dbReference type="EMBL" id="KHS34614.1"/>
    </source>
</evidence>
<evidence type="ECO:0000313" key="4">
    <source>
        <dbReference type="Proteomes" id="UP000031180"/>
    </source>
</evidence>
<dbReference type="PANTHER" id="PTHR33993">
    <property type="entry name" value="GLYOXALASE-RELATED"/>
    <property type="match status" value="1"/>
</dbReference>
<evidence type="ECO:0000256" key="1">
    <source>
        <dbReference type="SAM" id="MobiDB-lite"/>
    </source>
</evidence>
<dbReference type="InterPro" id="IPR037523">
    <property type="entry name" value="VOC_core"/>
</dbReference>
<comment type="caution">
    <text evidence="3">The sequence shown here is derived from an EMBL/GenBank/DDBJ whole genome shotgun (WGS) entry which is preliminary data.</text>
</comment>
<reference evidence="4" key="1">
    <citation type="submission" date="2015-04" db="EMBL/GenBank/DDBJ databases">
        <title>Genome sequencing of pathogens of bean.</title>
        <authorList>
            <person name="Harrison J.W."/>
            <person name="Aritua V."/>
            <person name="Sapp M."/>
            <person name="Smith J."/>
            <person name="Studholme D.J."/>
        </authorList>
    </citation>
    <scope>NUCLEOTIDE SEQUENCE [LARGE SCALE GENOMIC DNA]</scope>
    <source>
        <strain evidence="4">NCPPB 1138</strain>
    </source>
</reference>
<dbReference type="SUPFAM" id="SSF54593">
    <property type="entry name" value="Glyoxalase/Bleomycin resistance protein/Dihydroxybiphenyl dioxygenase"/>
    <property type="match status" value="1"/>
</dbReference>
<feature type="domain" description="VOC" evidence="2">
    <location>
        <begin position="109"/>
        <end position="226"/>
    </location>
</feature>
<gene>
    <name evidence="3" type="ORF">RN20_18590</name>
</gene>
<dbReference type="Gene3D" id="3.10.180.10">
    <property type="entry name" value="2,3-Dihydroxybiphenyl 1,2-Dioxygenase, domain 1"/>
    <property type="match status" value="1"/>
</dbReference>
<proteinExistence type="predicted"/>
<sequence length="227" mass="24871">MRGFAHDSAKHALKMERRDASRPGDQRQRQLSGKVDLDVVQRTVHALDDGKGNRFAARHVRKIRQMAAVTMLYLEPLGNAASHQGWQHCPLFNPLTTAGKGSDMHGVTGIGGIIIKSKDAAGLQQWYATQLGIEVQTWGGTVFDSSPGVEGAENALVWAVHDDTSAQFENTTAPFIVNYRVHDLESLIAKLKAAGCRVSENVVRSEFGLFAWVIDPDGNKAELWQAL</sequence>
<dbReference type="Proteomes" id="UP000031180">
    <property type="component" value="Unassembled WGS sequence"/>
</dbReference>
<dbReference type="EMBL" id="JWTI02000024">
    <property type="protein sequence ID" value="KHS34614.1"/>
    <property type="molecule type" value="Genomic_DNA"/>
</dbReference>
<dbReference type="PROSITE" id="PS51819">
    <property type="entry name" value="VOC"/>
    <property type="match status" value="1"/>
</dbReference>
<protein>
    <submittedName>
        <fullName evidence="3">Glyoxalase</fullName>
    </submittedName>
</protein>
<feature type="region of interest" description="Disordered" evidence="1">
    <location>
        <begin position="1"/>
        <end position="33"/>
    </location>
</feature>
<evidence type="ECO:0000259" key="2">
    <source>
        <dbReference type="PROSITE" id="PS51819"/>
    </source>
</evidence>
<dbReference type="PANTHER" id="PTHR33993:SF5">
    <property type="entry name" value="GLYOXALASE"/>
    <property type="match status" value="1"/>
</dbReference>
<accession>A0AB34QH79</accession>
<name>A0AB34QH79_XANCH</name>
<dbReference type="InterPro" id="IPR029068">
    <property type="entry name" value="Glyas_Bleomycin-R_OHBP_Dase"/>
</dbReference>